<dbReference type="PANTHER" id="PTHR34822">
    <property type="entry name" value="GRPB DOMAIN PROTEIN (AFU_ORTHOLOGUE AFUA_1G01530)"/>
    <property type="match status" value="1"/>
</dbReference>
<reference evidence="1 2" key="1">
    <citation type="submission" date="2016-06" db="EMBL/GenBank/DDBJ databases">
        <title>Genome sequencing of Cryobacterium arcticum PAMC 27867.</title>
        <authorList>
            <person name="Lee J."/>
            <person name="Kim O.-S."/>
        </authorList>
    </citation>
    <scope>NUCLEOTIDE SEQUENCE [LARGE SCALE GENOMIC DNA]</scope>
    <source>
        <strain evidence="1 2">PAMC 27867</strain>
    </source>
</reference>
<evidence type="ECO:0008006" key="3">
    <source>
        <dbReference type="Google" id="ProtNLM"/>
    </source>
</evidence>
<protein>
    <recommendedName>
        <fullName evidence="3">GrpB family protein</fullName>
    </recommendedName>
</protein>
<proteinExistence type="predicted"/>
<dbReference type="RefSeq" id="WP_066598312.1">
    <property type="nucleotide sequence ID" value="NZ_CP016282.1"/>
</dbReference>
<dbReference type="SUPFAM" id="SSF81301">
    <property type="entry name" value="Nucleotidyltransferase"/>
    <property type="match status" value="1"/>
</dbReference>
<dbReference type="Proteomes" id="UP000092582">
    <property type="component" value="Chromosome 1"/>
</dbReference>
<dbReference type="Pfam" id="PF04229">
    <property type="entry name" value="GrpB"/>
    <property type="match status" value="1"/>
</dbReference>
<keyword evidence="2" id="KW-1185">Reference proteome</keyword>
<accession>A0A1B1BPC6</accession>
<dbReference type="InterPro" id="IPR043519">
    <property type="entry name" value="NT_sf"/>
</dbReference>
<dbReference type="PATRIC" id="fig|670052.7.peg.3549"/>
<dbReference type="AlphaFoldDB" id="A0A1B1BPC6"/>
<evidence type="ECO:0000313" key="1">
    <source>
        <dbReference type="EMBL" id="ANP74375.1"/>
    </source>
</evidence>
<gene>
    <name evidence="1" type="ORF">PA27867_3449</name>
</gene>
<dbReference type="InterPro" id="IPR007344">
    <property type="entry name" value="GrpB/CoaE"/>
</dbReference>
<dbReference type="Gene3D" id="3.30.460.10">
    <property type="entry name" value="Beta Polymerase, domain 2"/>
    <property type="match status" value="1"/>
</dbReference>
<dbReference type="KEGG" id="cart:PA27867_3449"/>
<evidence type="ECO:0000313" key="2">
    <source>
        <dbReference type="Proteomes" id="UP000092582"/>
    </source>
</evidence>
<name>A0A1B1BPC6_9MICO</name>
<dbReference type="OrthoDB" id="9799092at2"/>
<organism evidence="1 2">
    <name type="scientific">Cryobacterium arcticum</name>
    <dbReference type="NCBI Taxonomy" id="670052"/>
    <lineage>
        <taxon>Bacteria</taxon>
        <taxon>Bacillati</taxon>
        <taxon>Actinomycetota</taxon>
        <taxon>Actinomycetes</taxon>
        <taxon>Micrococcales</taxon>
        <taxon>Microbacteriaceae</taxon>
        <taxon>Cryobacterium</taxon>
    </lineage>
</organism>
<dbReference type="PANTHER" id="PTHR34822:SF1">
    <property type="entry name" value="GRPB FAMILY PROTEIN"/>
    <property type="match status" value="1"/>
</dbReference>
<sequence length="192" mass="21725">MKHREQRRPDVTALDLVGGPERVEIHLHSYDDGWPGSYLEHRSRIRAALTASGVDVEHLLIEHIGSTSVPGLAAKPIIDIVVAVDDITAEEDYLEPLLTAGYELRVREPRHRLVRTPARDVHVHLYDRDDPAVTEYLLLRDHLRTDAGDRALYESTKRALLDKKWDDMNDYADAKSDVILAIKARARAALGR</sequence>
<dbReference type="EMBL" id="CP016282">
    <property type="protein sequence ID" value="ANP74375.1"/>
    <property type="molecule type" value="Genomic_DNA"/>
</dbReference>
<dbReference type="STRING" id="670052.PA27867_3449"/>